<dbReference type="GO" id="GO:0008202">
    <property type="term" value="P:steroid metabolic process"/>
    <property type="evidence" value="ECO:0007669"/>
    <property type="project" value="TreeGrafter"/>
</dbReference>
<evidence type="ECO:0000256" key="1">
    <source>
        <dbReference type="ARBA" id="ARBA00023002"/>
    </source>
</evidence>
<dbReference type="Gene3D" id="3.30.465.10">
    <property type="match status" value="1"/>
</dbReference>
<dbReference type="EMBL" id="CAJRGZ010000008">
    <property type="protein sequence ID" value="CAG5137304.1"/>
    <property type="molecule type" value="Genomic_DNA"/>
</dbReference>
<dbReference type="GeneID" id="67018951"/>
<reference evidence="2" key="1">
    <citation type="submission" date="2021-05" db="EMBL/GenBank/DDBJ databases">
        <authorList>
            <person name="Stam R."/>
        </authorList>
    </citation>
    <scope>NUCLEOTIDE SEQUENCE</scope>
    <source>
        <strain evidence="2">CS162</strain>
    </source>
</reference>
<dbReference type="RefSeq" id="XP_043163598.1">
    <property type="nucleotide sequence ID" value="XM_043307663.1"/>
</dbReference>
<evidence type="ECO:0000313" key="2">
    <source>
        <dbReference type="EMBL" id="CAG5137304.1"/>
    </source>
</evidence>
<dbReference type="OrthoDB" id="3798192at2759"/>
<evidence type="ECO:0000313" key="3">
    <source>
        <dbReference type="Proteomes" id="UP000676310"/>
    </source>
</evidence>
<gene>
    <name evidence="2" type="ORF">ALTATR162_LOCUS70</name>
</gene>
<dbReference type="GO" id="GO:0000246">
    <property type="term" value="F:Delta24(24-1) sterol reductase activity"/>
    <property type="evidence" value="ECO:0007669"/>
    <property type="project" value="TreeGrafter"/>
</dbReference>
<dbReference type="PANTHER" id="PTHR10801">
    <property type="entry name" value="24-DEHYDROCHOLESTEROL REDUCTASE"/>
    <property type="match status" value="1"/>
</dbReference>
<organism evidence="2 3">
    <name type="scientific">Alternaria atra</name>
    <dbReference type="NCBI Taxonomy" id="119953"/>
    <lineage>
        <taxon>Eukaryota</taxon>
        <taxon>Fungi</taxon>
        <taxon>Dikarya</taxon>
        <taxon>Ascomycota</taxon>
        <taxon>Pezizomycotina</taxon>
        <taxon>Dothideomycetes</taxon>
        <taxon>Pleosporomycetidae</taxon>
        <taxon>Pleosporales</taxon>
        <taxon>Pleosporineae</taxon>
        <taxon>Pleosporaceae</taxon>
        <taxon>Alternaria</taxon>
        <taxon>Alternaria sect. Ulocladioides</taxon>
    </lineage>
</organism>
<dbReference type="InterPro" id="IPR040165">
    <property type="entry name" value="Diminuto-like"/>
</dbReference>
<dbReference type="GO" id="GO:0005737">
    <property type="term" value="C:cytoplasm"/>
    <property type="evidence" value="ECO:0007669"/>
    <property type="project" value="TreeGrafter"/>
</dbReference>
<proteinExistence type="predicted"/>
<dbReference type="InterPro" id="IPR016169">
    <property type="entry name" value="FAD-bd_PCMH_sub2"/>
</dbReference>
<keyword evidence="1" id="KW-0560">Oxidoreductase</keyword>
<keyword evidence="3" id="KW-1185">Reference proteome</keyword>
<dbReference type="SUPFAM" id="SSF56176">
    <property type="entry name" value="FAD-binding/transporter-associated domain-like"/>
    <property type="match status" value="1"/>
</dbReference>
<comment type="caution">
    <text evidence="2">The sequence shown here is derived from an EMBL/GenBank/DDBJ whole genome shotgun (WGS) entry which is preliminary data.</text>
</comment>
<protein>
    <submittedName>
        <fullName evidence="2">Uncharacterized protein</fullName>
    </submittedName>
</protein>
<accession>A0A8J2HRB5</accession>
<dbReference type="GO" id="GO:0050660">
    <property type="term" value="F:flavin adenine dinucleotide binding"/>
    <property type="evidence" value="ECO:0007669"/>
    <property type="project" value="InterPro"/>
</dbReference>
<dbReference type="GO" id="GO:0016020">
    <property type="term" value="C:membrane"/>
    <property type="evidence" value="ECO:0007669"/>
    <property type="project" value="TreeGrafter"/>
</dbReference>
<name>A0A8J2HRB5_9PLEO</name>
<dbReference type="AlphaFoldDB" id="A0A8J2HRB5"/>
<dbReference type="Proteomes" id="UP000676310">
    <property type="component" value="Unassembled WGS sequence"/>
</dbReference>
<dbReference type="PANTHER" id="PTHR10801:SF0">
    <property type="entry name" value="DELTA(24)-STEROL REDUCTASE"/>
    <property type="match status" value="1"/>
</dbReference>
<dbReference type="InterPro" id="IPR036318">
    <property type="entry name" value="FAD-bd_PCMH-like_sf"/>
</dbReference>
<sequence>MGALVRRTMRQGLIPTVVASSKATTVADAFATETCGSSSFRFGTFDCAVLPLEGVRHDGQYVMVKLNNGDAVGRLSEDAGAPHSLALITLLEIALISACKYVEMTYWPVSLVSDAWIRITPKGPDSSSHDKSAMDDSTDFVDSIMFDWSLGVVVTGRITSAVDHIRNGLKESDTFVQHAESIGSKLHSKLDTHVETVPLIDYLFRYDVGPVARGKRRSGGRRDSFVTQDCTGAVQDVILSTQSEIREAVSSHWCESTVPISMARVEPHSTFSRRRPSVRSTLDGVRWHVRAVGCERKKKQLSGLVNYTA</sequence>